<proteinExistence type="predicted"/>
<gene>
    <name evidence="1" type="ORF">NDU88_003811</name>
</gene>
<dbReference type="EMBL" id="JANPWB010000001">
    <property type="protein sequence ID" value="KAJ1216205.1"/>
    <property type="molecule type" value="Genomic_DNA"/>
</dbReference>
<organism evidence="1 2">
    <name type="scientific">Pleurodeles waltl</name>
    <name type="common">Iberian ribbed newt</name>
    <dbReference type="NCBI Taxonomy" id="8319"/>
    <lineage>
        <taxon>Eukaryota</taxon>
        <taxon>Metazoa</taxon>
        <taxon>Chordata</taxon>
        <taxon>Craniata</taxon>
        <taxon>Vertebrata</taxon>
        <taxon>Euteleostomi</taxon>
        <taxon>Amphibia</taxon>
        <taxon>Batrachia</taxon>
        <taxon>Caudata</taxon>
        <taxon>Salamandroidea</taxon>
        <taxon>Salamandridae</taxon>
        <taxon>Pleurodelinae</taxon>
        <taxon>Pleurodeles</taxon>
    </lineage>
</organism>
<evidence type="ECO:0000313" key="2">
    <source>
        <dbReference type="Proteomes" id="UP001066276"/>
    </source>
</evidence>
<accession>A0AAV7WTV6</accession>
<protein>
    <submittedName>
        <fullName evidence="1">Uncharacterized protein</fullName>
    </submittedName>
</protein>
<comment type="caution">
    <text evidence="1">The sequence shown here is derived from an EMBL/GenBank/DDBJ whole genome shotgun (WGS) entry which is preliminary data.</text>
</comment>
<name>A0AAV7WTV6_PLEWA</name>
<dbReference type="Proteomes" id="UP001066276">
    <property type="component" value="Chromosome 1_1"/>
</dbReference>
<keyword evidence="2" id="KW-1185">Reference proteome</keyword>
<sequence length="142" mass="15198">MDSCSGLRVDRPGPVTGSLWAVGCIQLLWEAADGRKGHRSKIRHETARNPQKSTGLAESLGLVAGTTGNRGRAETEVRVYQGDGMMGPHRALATGAVGLWGFLASAVATRCGSWQSRDQPRPAASQRGRRLCVSVRLRVSEC</sequence>
<reference evidence="1" key="1">
    <citation type="journal article" date="2022" name="bioRxiv">
        <title>Sequencing and chromosome-scale assembly of the giantPleurodeles waltlgenome.</title>
        <authorList>
            <person name="Brown T."/>
            <person name="Elewa A."/>
            <person name="Iarovenko S."/>
            <person name="Subramanian E."/>
            <person name="Araus A.J."/>
            <person name="Petzold A."/>
            <person name="Susuki M."/>
            <person name="Suzuki K.-i.T."/>
            <person name="Hayashi T."/>
            <person name="Toyoda A."/>
            <person name="Oliveira C."/>
            <person name="Osipova E."/>
            <person name="Leigh N.D."/>
            <person name="Simon A."/>
            <person name="Yun M.H."/>
        </authorList>
    </citation>
    <scope>NUCLEOTIDE SEQUENCE</scope>
    <source>
        <strain evidence="1">20211129_DDA</strain>
        <tissue evidence="1">Liver</tissue>
    </source>
</reference>
<evidence type="ECO:0000313" key="1">
    <source>
        <dbReference type="EMBL" id="KAJ1216205.1"/>
    </source>
</evidence>
<dbReference type="AlphaFoldDB" id="A0AAV7WTV6"/>